<evidence type="ECO:0000256" key="2">
    <source>
        <dbReference type="ARBA" id="ARBA00022692"/>
    </source>
</evidence>
<keyword evidence="8" id="KW-1185">Reference proteome</keyword>
<dbReference type="PROSITE" id="PS50850">
    <property type="entry name" value="MFS"/>
    <property type="match status" value="1"/>
</dbReference>
<feature type="transmembrane region" description="Helical" evidence="5">
    <location>
        <begin position="166"/>
        <end position="185"/>
    </location>
</feature>
<dbReference type="EMBL" id="JBHTMK010000004">
    <property type="protein sequence ID" value="MFD1364122.1"/>
    <property type="molecule type" value="Genomic_DNA"/>
</dbReference>
<feature type="transmembrane region" description="Helical" evidence="5">
    <location>
        <begin position="97"/>
        <end position="114"/>
    </location>
</feature>
<dbReference type="Gene3D" id="1.20.1250.20">
    <property type="entry name" value="MFS general substrate transporter like domains"/>
    <property type="match status" value="2"/>
</dbReference>
<keyword evidence="3 5" id="KW-1133">Transmembrane helix</keyword>
<dbReference type="InterPro" id="IPR011701">
    <property type="entry name" value="MFS"/>
</dbReference>
<evidence type="ECO:0000313" key="7">
    <source>
        <dbReference type="EMBL" id="MFD1364122.1"/>
    </source>
</evidence>
<feature type="transmembrane region" description="Helical" evidence="5">
    <location>
        <begin position="244"/>
        <end position="264"/>
    </location>
</feature>
<evidence type="ECO:0000259" key="6">
    <source>
        <dbReference type="PROSITE" id="PS50850"/>
    </source>
</evidence>
<feature type="transmembrane region" description="Helical" evidence="5">
    <location>
        <begin position="40"/>
        <end position="60"/>
    </location>
</feature>
<proteinExistence type="predicted"/>
<dbReference type="Proteomes" id="UP001597183">
    <property type="component" value="Unassembled WGS sequence"/>
</dbReference>
<comment type="subcellular location">
    <subcellularLocation>
        <location evidence="1">Cell membrane</location>
        <topology evidence="1">Multi-pass membrane protein</topology>
    </subcellularLocation>
</comment>
<dbReference type="InterPro" id="IPR036259">
    <property type="entry name" value="MFS_trans_sf"/>
</dbReference>
<dbReference type="RefSeq" id="WP_317793961.1">
    <property type="nucleotide sequence ID" value="NZ_AP028461.1"/>
</dbReference>
<accession>A0ABW4A1X3</accession>
<dbReference type="InterPro" id="IPR020846">
    <property type="entry name" value="MFS_dom"/>
</dbReference>
<sequence>MISTQRFWPALGLHAILVQAISHALRPALSYALIDMGLGSVWPAVLAAAFAVPPLILALFTGRLVDRLGERPGMVIGGVGLVAAAVMSYAGARSLPLLIVATGLLGVGIVFSMVGEQSAVAGRARHGGMDGTFGVYTFLTSVGQLLGPLLLLIRPRPGSLTPPVEPIALVCAVAGLAVTAASFWFGDFRTVAETVPDEGRPVLLLLALPGMGRAMLVSGLILASVDVALAYLPMLAYGRGLTPVWLSAMLVARAAAQMLSRINLGLMSRVFGRRRLTMTSCAVSALALSGLTLPVPAVALTALAAVYGFAAGVCQPMTMGWVAQLAPAGTRGTVLSLRLAGNRVAQTLIPMISGTAAATTGVSGVLAVTGLTLGIATWSAAAVPRTENP</sequence>
<feature type="transmembrane region" description="Helical" evidence="5">
    <location>
        <begin position="206"/>
        <end position="232"/>
    </location>
</feature>
<keyword evidence="2 5" id="KW-0812">Transmembrane</keyword>
<protein>
    <submittedName>
        <fullName evidence="7">MFS transporter</fullName>
    </submittedName>
</protein>
<dbReference type="Pfam" id="PF07690">
    <property type="entry name" value="MFS_1"/>
    <property type="match status" value="1"/>
</dbReference>
<keyword evidence="4 5" id="KW-0472">Membrane</keyword>
<dbReference type="PANTHER" id="PTHR23526">
    <property type="entry name" value="INTEGRAL MEMBRANE TRANSPORT PROTEIN-RELATED"/>
    <property type="match status" value="1"/>
</dbReference>
<evidence type="ECO:0000256" key="1">
    <source>
        <dbReference type="ARBA" id="ARBA00004651"/>
    </source>
</evidence>
<feature type="transmembrane region" description="Helical" evidence="5">
    <location>
        <begin position="285"/>
        <end position="310"/>
    </location>
</feature>
<feature type="domain" description="Major facilitator superfamily (MFS) profile" evidence="6">
    <location>
        <begin position="207"/>
        <end position="389"/>
    </location>
</feature>
<feature type="transmembrane region" description="Helical" evidence="5">
    <location>
        <begin position="72"/>
        <end position="91"/>
    </location>
</feature>
<reference evidence="8" key="1">
    <citation type="journal article" date="2019" name="Int. J. Syst. Evol. Microbiol.">
        <title>The Global Catalogue of Microorganisms (GCM) 10K type strain sequencing project: providing services to taxonomists for standard genome sequencing and annotation.</title>
        <authorList>
            <consortium name="The Broad Institute Genomics Platform"/>
            <consortium name="The Broad Institute Genome Sequencing Center for Infectious Disease"/>
            <person name="Wu L."/>
            <person name="Ma J."/>
        </authorList>
    </citation>
    <scope>NUCLEOTIDE SEQUENCE [LARGE SCALE GENOMIC DNA]</scope>
    <source>
        <strain evidence="8">CCM 7526</strain>
    </source>
</reference>
<evidence type="ECO:0000313" key="8">
    <source>
        <dbReference type="Proteomes" id="UP001597183"/>
    </source>
</evidence>
<evidence type="ECO:0000256" key="5">
    <source>
        <dbReference type="SAM" id="Phobius"/>
    </source>
</evidence>
<dbReference type="SUPFAM" id="SSF103473">
    <property type="entry name" value="MFS general substrate transporter"/>
    <property type="match status" value="1"/>
</dbReference>
<dbReference type="InterPro" id="IPR052528">
    <property type="entry name" value="Sugar_transport-like"/>
</dbReference>
<evidence type="ECO:0000256" key="4">
    <source>
        <dbReference type="ARBA" id="ARBA00023136"/>
    </source>
</evidence>
<comment type="caution">
    <text evidence="7">The sequence shown here is derived from an EMBL/GenBank/DDBJ whole genome shotgun (WGS) entry which is preliminary data.</text>
</comment>
<evidence type="ECO:0000256" key="3">
    <source>
        <dbReference type="ARBA" id="ARBA00022989"/>
    </source>
</evidence>
<name>A0ABW4A1X3_9ACTN</name>
<feature type="transmembrane region" description="Helical" evidence="5">
    <location>
        <begin position="135"/>
        <end position="154"/>
    </location>
</feature>
<dbReference type="PANTHER" id="PTHR23526:SF4">
    <property type="entry name" value="INTEGRAL MEMBRANE TRANSPORT PROTEIN"/>
    <property type="match status" value="1"/>
</dbReference>
<gene>
    <name evidence="7" type="ORF">ACFQ5G_02065</name>
</gene>
<organism evidence="7 8">
    <name type="scientific">Actinoplanes sichuanensis</name>
    <dbReference type="NCBI Taxonomy" id="512349"/>
    <lineage>
        <taxon>Bacteria</taxon>
        <taxon>Bacillati</taxon>
        <taxon>Actinomycetota</taxon>
        <taxon>Actinomycetes</taxon>
        <taxon>Micromonosporales</taxon>
        <taxon>Micromonosporaceae</taxon>
        <taxon>Actinoplanes</taxon>
    </lineage>
</organism>